<reference evidence="1" key="1">
    <citation type="submission" date="2022-10" db="EMBL/GenBank/DDBJ databases">
        <title>Tapping the CABI collections for fungal endophytes: first genome assemblies for Collariella, Neodidymelliopsis, Ascochyta clinopodiicola, Didymella pomorum, Didymosphaeria variabile, Neocosmospora piperis and Neocucurbitaria cava.</title>
        <authorList>
            <person name="Hill R."/>
        </authorList>
    </citation>
    <scope>NUCLEOTIDE SEQUENCE</scope>
    <source>
        <strain evidence="1">IMI 355091</strain>
    </source>
</reference>
<sequence>LQNHPAVDFLVIINPNSGPGADPLPGHDYEREVPKLTALPNVTTIGYVRVDYCRKPLHDACEEIDRFAGWVTVSEGYVPGLSVQGIYLDETPNHFSAGRKLYLEALHKHIKQRDGLLGQRLVVHNPGTPPDEGLASPGIVDIIVTCEEPFERYTSQQVQQRLVDYPYHRARVAHQVSGVPYNCIRTIAHEMRQKAAYVFATSLTEAFYESFGECWESFVDALEINGPDTDDANTS</sequence>
<name>A0A9W8YY81_9PLEO</name>
<dbReference type="InterPro" id="IPR021986">
    <property type="entry name" value="Spherulin4"/>
</dbReference>
<dbReference type="Pfam" id="PF12138">
    <property type="entry name" value="Spherulin4"/>
    <property type="match status" value="1"/>
</dbReference>
<protein>
    <submittedName>
        <fullName evidence="1">Uncharacterized protein</fullName>
    </submittedName>
</protein>
<proteinExistence type="predicted"/>
<comment type="caution">
    <text evidence="1">The sequence shown here is derived from an EMBL/GenBank/DDBJ whole genome shotgun (WGS) entry which is preliminary data.</text>
</comment>
<evidence type="ECO:0000313" key="2">
    <source>
        <dbReference type="Proteomes" id="UP001140510"/>
    </source>
</evidence>
<dbReference type="AlphaFoldDB" id="A0A9W8YY81"/>
<dbReference type="Proteomes" id="UP001140510">
    <property type="component" value="Unassembled WGS sequence"/>
</dbReference>
<gene>
    <name evidence="1" type="ORF">N0V91_011039</name>
</gene>
<dbReference type="PANTHER" id="PTHR35040:SF8">
    <property type="entry name" value="SURFACE PROTEIN, PUTATIVE (AFU_ORTHOLOGUE AFUA_4G14085)-RELATED"/>
    <property type="match status" value="1"/>
</dbReference>
<organism evidence="1 2">
    <name type="scientific">Didymella pomorum</name>
    <dbReference type="NCBI Taxonomy" id="749634"/>
    <lineage>
        <taxon>Eukaryota</taxon>
        <taxon>Fungi</taxon>
        <taxon>Dikarya</taxon>
        <taxon>Ascomycota</taxon>
        <taxon>Pezizomycotina</taxon>
        <taxon>Dothideomycetes</taxon>
        <taxon>Pleosporomycetidae</taxon>
        <taxon>Pleosporales</taxon>
        <taxon>Pleosporineae</taxon>
        <taxon>Didymellaceae</taxon>
        <taxon>Didymella</taxon>
    </lineage>
</organism>
<keyword evidence="2" id="KW-1185">Reference proteome</keyword>
<feature type="non-terminal residue" evidence="1">
    <location>
        <position position="235"/>
    </location>
</feature>
<dbReference type="EMBL" id="JAPEVA010000173">
    <property type="protein sequence ID" value="KAJ4395158.1"/>
    <property type="molecule type" value="Genomic_DNA"/>
</dbReference>
<evidence type="ECO:0000313" key="1">
    <source>
        <dbReference type="EMBL" id="KAJ4395158.1"/>
    </source>
</evidence>
<accession>A0A9W8YY81</accession>
<dbReference type="PANTHER" id="PTHR35040">
    <property type="match status" value="1"/>
</dbReference>
<dbReference type="OrthoDB" id="5342184at2759"/>